<reference evidence="1 2" key="1">
    <citation type="submission" date="2015-08" db="EMBL/GenBank/DDBJ databases">
        <title>Genomic sequence of Lactobacillus heilongjiangensis DSM 28069, isolated from Chinese traditional pickle.</title>
        <authorList>
            <person name="Jiang X."/>
            <person name="Zheng B."/>
            <person name="Cheng H."/>
        </authorList>
    </citation>
    <scope>NUCLEOTIDE SEQUENCE [LARGE SCALE GENOMIC DNA]</scope>
    <source>
        <strain evidence="1 2">DSM 28069</strain>
    </source>
</reference>
<evidence type="ECO:0000313" key="1">
    <source>
        <dbReference type="EMBL" id="ALB29696.1"/>
    </source>
</evidence>
<name>A0A0K2LEF8_9LACO</name>
<organism evidence="1 2">
    <name type="scientific">Companilactobacillus heilongjiangensis</name>
    <dbReference type="NCBI Taxonomy" id="1074467"/>
    <lineage>
        <taxon>Bacteria</taxon>
        <taxon>Bacillati</taxon>
        <taxon>Bacillota</taxon>
        <taxon>Bacilli</taxon>
        <taxon>Lactobacillales</taxon>
        <taxon>Lactobacillaceae</taxon>
        <taxon>Companilactobacillus</taxon>
    </lineage>
</organism>
<dbReference type="AlphaFoldDB" id="A0A0K2LEF8"/>
<dbReference type="KEGG" id="lhi:JP39_10220"/>
<keyword evidence="2" id="KW-1185">Reference proteome</keyword>
<accession>A0A0K2LEF8</accession>
<dbReference type="Proteomes" id="UP000061546">
    <property type="component" value="Chromosome"/>
</dbReference>
<gene>
    <name evidence="1" type="ORF">JP39_10220</name>
</gene>
<protein>
    <submittedName>
        <fullName evidence="1">Uncharacterized protein</fullName>
    </submittedName>
</protein>
<dbReference type="EMBL" id="CP012559">
    <property type="protein sequence ID" value="ALB29696.1"/>
    <property type="molecule type" value="Genomic_DNA"/>
</dbReference>
<sequence length="79" mass="9255">MALEWRFSILTPPTYFEIRVFCEAQNRGARPWLAPVAWQAIFLTASGGNKTILKYTSYTIKKVVYLTRENGFKYMQKGW</sequence>
<proteinExistence type="predicted"/>
<evidence type="ECO:0000313" key="2">
    <source>
        <dbReference type="Proteomes" id="UP000061546"/>
    </source>
</evidence>